<keyword evidence="4" id="KW-1185">Reference proteome</keyword>
<dbReference type="EMBL" id="BAAFRS010000240">
    <property type="protein sequence ID" value="GAB1225039.1"/>
    <property type="molecule type" value="Genomic_DNA"/>
</dbReference>
<proteinExistence type="predicted"/>
<dbReference type="SUPFAM" id="SSF51695">
    <property type="entry name" value="PLC-like phosphodiesterases"/>
    <property type="match status" value="1"/>
</dbReference>
<organism evidence="3 4">
    <name type="scientific">Entamoeba nuttalli</name>
    <dbReference type="NCBI Taxonomy" id="412467"/>
    <lineage>
        <taxon>Eukaryota</taxon>
        <taxon>Amoebozoa</taxon>
        <taxon>Evosea</taxon>
        <taxon>Archamoebae</taxon>
        <taxon>Mastigamoebida</taxon>
        <taxon>Entamoebidae</taxon>
        <taxon>Entamoeba</taxon>
    </lineage>
</organism>
<dbReference type="Proteomes" id="UP001628156">
    <property type="component" value="Unassembled WGS sequence"/>
</dbReference>
<dbReference type="Gene3D" id="3.20.20.190">
    <property type="entry name" value="Phosphatidylinositol (PI) phosphodiesterase"/>
    <property type="match status" value="1"/>
</dbReference>
<evidence type="ECO:0000259" key="2">
    <source>
        <dbReference type="PROSITE" id="PS51704"/>
    </source>
</evidence>
<feature type="domain" description="GP-PDE" evidence="2">
    <location>
        <begin position="44"/>
        <end position="302"/>
    </location>
</feature>
<protein>
    <recommendedName>
        <fullName evidence="2">GP-PDE domain-containing protein</fullName>
    </recommendedName>
</protein>
<accession>A0ABQ0DQA3</accession>
<keyword evidence="1" id="KW-0472">Membrane</keyword>
<gene>
    <name evidence="3" type="ORF">ENUP19_0240G0045</name>
</gene>
<keyword evidence="1" id="KW-0812">Transmembrane</keyword>
<dbReference type="Pfam" id="PF03009">
    <property type="entry name" value="GDPD"/>
    <property type="match status" value="1"/>
</dbReference>
<sequence>MKIISNAFVLTIIIVGGLYYANSIFEPRSLLSSNAKNMKLKHKPAIVAHRGGRGIKPENTIEAMRYSYENYDADMIETDIHITKDGEFIFIHDDTLERITNGTGFIKDYTLAELKQLDFGYWFTDGKRYPYRGKGIHCNTLREGYEEFKDKNAIMSVEIKDRDITVIDKLVDYLNTLSGYEKFMCFCCANHTMISYFKEKTNHQLCYEASEIDAVGYVIATSLGITNLWYHFIPNENRFFHVPFISLGGIDFLDKKMLQILPKIDLEIMYFTINNKRDAAICIGKKCDGLTSDRPDIIEELLHSITERELVHNERFNGVISLDAKDISWECESISCEFIDVVTSTIPIPLIFICSIFIINICLFSIIHILMMILSLPFNLFKKKNE</sequence>
<dbReference type="InterPro" id="IPR030395">
    <property type="entry name" value="GP_PDE_dom"/>
</dbReference>
<dbReference type="PANTHER" id="PTHR46211:SF14">
    <property type="entry name" value="GLYCEROPHOSPHODIESTER PHOSPHODIESTERASE"/>
    <property type="match status" value="1"/>
</dbReference>
<feature type="transmembrane region" description="Helical" evidence="1">
    <location>
        <begin position="350"/>
        <end position="374"/>
    </location>
</feature>
<comment type="caution">
    <text evidence="3">The sequence shown here is derived from an EMBL/GenBank/DDBJ whole genome shotgun (WGS) entry which is preliminary data.</text>
</comment>
<reference evidence="3 4" key="1">
    <citation type="journal article" date="2019" name="PLoS Negl. Trop. Dis.">
        <title>Whole genome sequencing of Entamoeba nuttalli reveals mammalian host-related molecular signatures and a novel octapeptide-repeat surface protein.</title>
        <authorList>
            <person name="Tanaka M."/>
            <person name="Makiuchi T."/>
            <person name="Komiyama T."/>
            <person name="Shiina T."/>
            <person name="Osaki K."/>
            <person name="Tachibana H."/>
        </authorList>
    </citation>
    <scope>NUCLEOTIDE SEQUENCE [LARGE SCALE GENOMIC DNA]</scope>
    <source>
        <strain evidence="3 4">P19-061405</strain>
    </source>
</reference>
<dbReference type="PANTHER" id="PTHR46211">
    <property type="entry name" value="GLYCEROPHOSPHORYL DIESTER PHOSPHODIESTERASE"/>
    <property type="match status" value="1"/>
</dbReference>
<evidence type="ECO:0000313" key="3">
    <source>
        <dbReference type="EMBL" id="GAB1225039.1"/>
    </source>
</evidence>
<dbReference type="PROSITE" id="PS51704">
    <property type="entry name" value="GP_PDE"/>
    <property type="match status" value="1"/>
</dbReference>
<dbReference type="InterPro" id="IPR017946">
    <property type="entry name" value="PLC-like_Pdiesterase_TIM-brl"/>
</dbReference>
<evidence type="ECO:0000313" key="4">
    <source>
        <dbReference type="Proteomes" id="UP001628156"/>
    </source>
</evidence>
<name>A0ABQ0DQA3_9EUKA</name>
<evidence type="ECO:0000256" key="1">
    <source>
        <dbReference type="SAM" id="Phobius"/>
    </source>
</evidence>
<keyword evidence="1" id="KW-1133">Transmembrane helix</keyword>